<evidence type="ECO:0000313" key="2">
    <source>
        <dbReference type="Proteomes" id="UP001231649"/>
    </source>
</evidence>
<gene>
    <name evidence="1" type="ORF">PYW08_014278</name>
</gene>
<sequence>MQEQIQGVKSCKAVEDLILNNSKPECNVSICQNYCLEGNCTVNAEGKPTCSCETGYTGERCEVNACVKHCLHNGACCLDERDELVCECTAGYEGERCEVAVTHAGDCAVNSTQQVLKDLRSEVKQVFKEELKRILQLLSDKLDRDEANC</sequence>
<organism evidence="1 2">
    <name type="scientific">Mythimna loreyi</name>
    <dbReference type="NCBI Taxonomy" id="667449"/>
    <lineage>
        <taxon>Eukaryota</taxon>
        <taxon>Metazoa</taxon>
        <taxon>Ecdysozoa</taxon>
        <taxon>Arthropoda</taxon>
        <taxon>Hexapoda</taxon>
        <taxon>Insecta</taxon>
        <taxon>Pterygota</taxon>
        <taxon>Neoptera</taxon>
        <taxon>Endopterygota</taxon>
        <taxon>Lepidoptera</taxon>
        <taxon>Glossata</taxon>
        <taxon>Ditrysia</taxon>
        <taxon>Noctuoidea</taxon>
        <taxon>Noctuidae</taxon>
        <taxon>Noctuinae</taxon>
        <taxon>Hadenini</taxon>
        <taxon>Mythimna</taxon>
    </lineage>
</organism>
<evidence type="ECO:0000313" key="1">
    <source>
        <dbReference type="EMBL" id="KAJ8735028.1"/>
    </source>
</evidence>
<protein>
    <submittedName>
        <fullName evidence="1">Uncharacterized protein</fullName>
    </submittedName>
</protein>
<comment type="caution">
    <text evidence="1">The sequence shown here is derived from an EMBL/GenBank/DDBJ whole genome shotgun (WGS) entry which is preliminary data.</text>
</comment>
<name>A0ACC2R7H2_9NEOP</name>
<proteinExistence type="predicted"/>
<dbReference type="EMBL" id="CM056781">
    <property type="protein sequence ID" value="KAJ8735028.1"/>
    <property type="molecule type" value="Genomic_DNA"/>
</dbReference>
<accession>A0ACC2R7H2</accession>
<reference evidence="1" key="1">
    <citation type="submission" date="2023-03" db="EMBL/GenBank/DDBJ databases">
        <title>Chromosome-level genomes of two armyworms, Mythimna separata and Mythimna loreyi, provide insights into the biosynthesis and reception of sex pheromones.</title>
        <authorList>
            <person name="Zhao H."/>
        </authorList>
    </citation>
    <scope>NUCLEOTIDE SEQUENCE</scope>
    <source>
        <strain evidence="1">BeijingLab</strain>
    </source>
</reference>
<dbReference type="Proteomes" id="UP001231649">
    <property type="component" value="Chromosome 5"/>
</dbReference>
<keyword evidence="2" id="KW-1185">Reference proteome</keyword>